<sequence length="352" mass="38788">MESLCRSPLSPNKPLLSSRPVVFSKTPSSSFHPSPPNPSSPPPRLPPLPRTLPKTLDPFLSLLRPVAALAVAAAAFLLARFPNHPRAAAAAAAVSFSPSTTVHAETFPSSSSSSSSSSESSALVDPEKERLLEERLASHPDDADALRALMELKIKAGKLPDAIAIVDRLILLDPSDADLPLLKYHLYCSNGDAAVARRGFEELLEKDPLLVEAYHGLILASSQSGNPEELDLIAKRIEGAMDACKKEKRKDDLRDFKLLTAQIKVIQGKYEDSLKIYGDLAREEPSDFRPYLCQGIVYSLLMKKDEAEKQFEKYRRLVPKGHPYGRFFDDGMIAMKVFGQIEENRRKDALKS</sequence>
<feature type="region of interest" description="Disordered" evidence="1">
    <location>
        <begin position="104"/>
        <end position="128"/>
    </location>
</feature>
<dbReference type="PANTHER" id="PTHR36350:SF3">
    <property type="entry name" value="TRANSMEMBRANE PROTEIN"/>
    <property type="match status" value="1"/>
</dbReference>
<feature type="compositionally biased region" description="Low complexity" evidence="1">
    <location>
        <begin position="7"/>
        <end position="32"/>
    </location>
</feature>
<evidence type="ECO:0000256" key="1">
    <source>
        <dbReference type="SAM" id="MobiDB-lite"/>
    </source>
</evidence>
<dbReference type="AlphaFoldDB" id="A0A6V7QT09"/>
<proteinExistence type="predicted"/>
<dbReference type="PANTHER" id="PTHR36350">
    <property type="entry name" value="TRANSMEMBRANE PROTEIN"/>
    <property type="match status" value="1"/>
</dbReference>
<reference evidence="2" key="1">
    <citation type="submission" date="2020-07" db="EMBL/GenBank/DDBJ databases">
        <authorList>
            <person name="Lin J."/>
        </authorList>
    </citation>
    <scope>NUCLEOTIDE SEQUENCE</scope>
</reference>
<evidence type="ECO:0000313" key="2">
    <source>
        <dbReference type="EMBL" id="CAD1846303.1"/>
    </source>
</evidence>
<dbReference type="Pfam" id="PF14559">
    <property type="entry name" value="TPR_19"/>
    <property type="match status" value="1"/>
</dbReference>
<feature type="compositionally biased region" description="Low complexity" evidence="1">
    <location>
        <begin position="109"/>
        <end position="121"/>
    </location>
</feature>
<name>A0A6V7QT09_ANACO</name>
<organism evidence="2">
    <name type="scientific">Ananas comosus var. bracteatus</name>
    <name type="common">red pineapple</name>
    <dbReference type="NCBI Taxonomy" id="296719"/>
    <lineage>
        <taxon>Eukaryota</taxon>
        <taxon>Viridiplantae</taxon>
        <taxon>Streptophyta</taxon>
        <taxon>Embryophyta</taxon>
        <taxon>Tracheophyta</taxon>
        <taxon>Spermatophyta</taxon>
        <taxon>Magnoliopsida</taxon>
        <taxon>Liliopsida</taxon>
        <taxon>Poales</taxon>
        <taxon>Bromeliaceae</taxon>
        <taxon>Bromelioideae</taxon>
        <taxon>Ananas</taxon>
    </lineage>
</organism>
<dbReference type="InterPro" id="IPR011990">
    <property type="entry name" value="TPR-like_helical_dom_sf"/>
</dbReference>
<gene>
    <name evidence="2" type="ORF">CB5_LOCUS29514</name>
</gene>
<dbReference type="Gene3D" id="1.25.40.10">
    <property type="entry name" value="Tetratricopeptide repeat domain"/>
    <property type="match status" value="2"/>
</dbReference>
<accession>A0A6V7QT09</accession>
<dbReference type="SUPFAM" id="SSF48452">
    <property type="entry name" value="TPR-like"/>
    <property type="match status" value="1"/>
</dbReference>
<dbReference type="EMBL" id="CAJEUB010000014">
    <property type="protein sequence ID" value="CAD1846303.1"/>
    <property type="molecule type" value="Genomic_DNA"/>
</dbReference>
<feature type="compositionally biased region" description="Pro residues" evidence="1">
    <location>
        <begin position="33"/>
        <end position="50"/>
    </location>
</feature>
<protein>
    <submittedName>
        <fullName evidence="2">Uncharacterized protein</fullName>
    </submittedName>
</protein>
<feature type="region of interest" description="Disordered" evidence="1">
    <location>
        <begin position="1"/>
        <end position="50"/>
    </location>
</feature>